<evidence type="ECO:0000313" key="2">
    <source>
        <dbReference type="Proteomes" id="UP000053647"/>
    </source>
</evidence>
<reference evidence="1 2" key="1">
    <citation type="submission" date="2014-06" db="EMBL/GenBank/DDBJ databases">
        <authorList>
            <consortium name="DOE Joint Genome Institute"/>
            <person name="Kuo A."/>
            <person name="Kohler A."/>
            <person name="Nagy L.G."/>
            <person name="Floudas D."/>
            <person name="Copeland A."/>
            <person name="Barry K.W."/>
            <person name="Cichocki N."/>
            <person name="Veneault-Fourrey C."/>
            <person name="LaButti K."/>
            <person name="Lindquist E.A."/>
            <person name="Lipzen A."/>
            <person name="Lundell T."/>
            <person name="Morin E."/>
            <person name="Murat C."/>
            <person name="Sun H."/>
            <person name="Tunlid A."/>
            <person name="Henrissat B."/>
            <person name="Grigoriev I.V."/>
            <person name="Hibbett D.S."/>
            <person name="Martin F."/>
            <person name="Nordberg H.P."/>
            <person name="Cantor M.N."/>
            <person name="Hua S.X."/>
        </authorList>
    </citation>
    <scope>NUCLEOTIDE SEQUENCE [LARGE SCALE GENOMIC DNA]</scope>
    <source>
        <strain evidence="1 2">ATCC 200175</strain>
    </source>
</reference>
<proteinExistence type="predicted"/>
<keyword evidence="2" id="KW-1185">Reference proteome</keyword>
<name>A0A0C9SN08_PAXIN</name>
<accession>A0A0C9SN08</accession>
<gene>
    <name evidence="1" type="ORF">PAXINDRAFT_42959</name>
</gene>
<dbReference type="OrthoDB" id="3257409at2759"/>
<organism evidence="1 2">
    <name type="scientific">Paxillus involutus ATCC 200175</name>
    <dbReference type="NCBI Taxonomy" id="664439"/>
    <lineage>
        <taxon>Eukaryota</taxon>
        <taxon>Fungi</taxon>
        <taxon>Dikarya</taxon>
        <taxon>Basidiomycota</taxon>
        <taxon>Agaricomycotina</taxon>
        <taxon>Agaricomycetes</taxon>
        <taxon>Agaricomycetidae</taxon>
        <taxon>Boletales</taxon>
        <taxon>Paxilineae</taxon>
        <taxon>Paxillaceae</taxon>
        <taxon>Paxillus</taxon>
    </lineage>
</organism>
<dbReference type="AlphaFoldDB" id="A0A0C9SN08"/>
<dbReference type="HOGENOM" id="CLU_007337_2_1_1"/>
<feature type="non-terminal residue" evidence="1">
    <location>
        <position position="129"/>
    </location>
</feature>
<protein>
    <submittedName>
        <fullName evidence="1">Unplaced genomic scaffold PAXINscaffold_698, whole genome shotgun sequence</fullName>
    </submittedName>
</protein>
<dbReference type="EMBL" id="KN820020">
    <property type="protein sequence ID" value="KIJ07099.1"/>
    <property type="molecule type" value="Genomic_DNA"/>
</dbReference>
<reference evidence="2" key="2">
    <citation type="submission" date="2015-01" db="EMBL/GenBank/DDBJ databases">
        <title>Evolutionary Origins and Diversification of the Mycorrhizal Mutualists.</title>
        <authorList>
            <consortium name="DOE Joint Genome Institute"/>
            <consortium name="Mycorrhizal Genomics Consortium"/>
            <person name="Kohler A."/>
            <person name="Kuo A."/>
            <person name="Nagy L.G."/>
            <person name="Floudas D."/>
            <person name="Copeland A."/>
            <person name="Barry K.W."/>
            <person name="Cichocki N."/>
            <person name="Veneault-Fourrey C."/>
            <person name="LaButti K."/>
            <person name="Lindquist E.A."/>
            <person name="Lipzen A."/>
            <person name="Lundell T."/>
            <person name="Morin E."/>
            <person name="Murat C."/>
            <person name="Riley R."/>
            <person name="Ohm R."/>
            <person name="Sun H."/>
            <person name="Tunlid A."/>
            <person name="Henrissat B."/>
            <person name="Grigoriev I.V."/>
            <person name="Hibbett D.S."/>
            <person name="Martin F."/>
        </authorList>
    </citation>
    <scope>NUCLEOTIDE SEQUENCE [LARGE SCALE GENOMIC DNA]</scope>
    <source>
        <strain evidence="2">ATCC 200175</strain>
    </source>
</reference>
<evidence type="ECO:0000313" key="1">
    <source>
        <dbReference type="EMBL" id="KIJ07099.1"/>
    </source>
</evidence>
<dbReference type="Proteomes" id="UP000053647">
    <property type="component" value="Unassembled WGS sequence"/>
</dbReference>
<sequence>MAILSGVKPVMYDCCPNSCIAYTKKYIHHQYCPFCEESRLNSNGKPRRQFAYFPLIPRLQGYFQSLDMIKRMSYRELYQHNPGKISDIFDGDHYQQLLRHRVVVDGEKLNHCYFSGSPDVALSLSTDSY</sequence>